<dbReference type="RefSeq" id="WP_046970343.1">
    <property type="nucleotide sequence ID" value="NZ_JPLA01000006.1"/>
</dbReference>
<name>A0A0G9H7J4_9GAMM</name>
<accession>A0A0G9H7J4</accession>
<dbReference type="EMBL" id="JPLA01000006">
    <property type="protein sequence ID" value="KLD65456.1"/>
    <property type="molecule type" value="Genomic_DNA"/>
</dbReference>
<protein>
    <submittedName>
        <fullName evidence="2">Uncharacterized protein</fullName>
    </submittedName>
</protein>
<comment type="caution">
    <text evidence="2">The sequence shown here is derived from an EMBL/GenBank/DDBJ whole genome shotgun (WGS) entry which is preliminary data.</text>
</comment>
<evidence type="ECO:0000313" key="3">
    <source>
        <dbReference type="Proteomes" id="UP000035481"/>
    </source>
</evidence>
<keyword evidence="1" id="KW-0175">Coiled coil</keyword>
<feature type="coiled-coil region" evidence="1">
    <location>
        <begin position="3"/>
        <end position="30"/>
    </location>
</feature>
<gene>
    <name evidence="2" type="ORF">Y882_02795</name>
</gene>
<dbReference type="Proteomes" id="UP000035481">
    <property type="component" value="Unassembled WGS sequence"/>
</dbReference>
<dbReference type="STRING" id="1440762.Y882_02795"/>
<organism evidence="2 3">
    <name type="scientific">Dyella japonica DSM 16301</name>
    <dbReference type="NCBI Taxonomy" id="1440762"/>
    <lineage>
        <taxon>Bacteria</taxon>
        <taxon>Pseudomonadati</taxon>
        <taxon>Pseudomonadota</taxon>
        <taxon>Gammaproteobacteria</taxon>
        <taxon>Lysobacterales</taxon>
        <taxon>Rhodanobacteraceae</taxon>
        <taxon>Dyella</taxon>
    </lineage>
</organism>
<dbReference type="AlphaFoldDB" id="A0A0G9H7J4"/>
<proteinExistence type="predicted"/>
<reference evidence="2 3" key="1">
    <citation type="journal article" date="2015" name="Antonie Van Leeuwenhoek">
        <title>A phylogenomic and molecular marker based taxonomic framework for the order Xanthomonadales: proposal to transfer the families Algiphilaceae and Solimonadaceae to the order Nevskiales ord. nov. and to create a new family within the order Xanthomonadales, the family Rhodanobacteraceae fam. nov., containing the genus Rhodanobacter and its closest relatives.</title>
        <authorList>
            <person name="Naushad S."/>
            <person name="Adeolu M."/>
            <person name="Wong S."/>
            <person name="Sohail M."/>
            <person name="Schellhorn H.E."/>
            <person name="Gupta R.S."/>
        </authorList>
    </citation>
    <scope>NUCLEOTIDE SEQUENCE [LARGE SCALE GENOMIC DNA]</scope>
    <source>
        <strain evidence="2 3">DSM 16301</strain>
    </source>
</reference>
<evidence type="ECO:0000256" key="1">
    <source>
        <dbReference type="SAM" id="Coils"/>
    </source>
</evidence>
<dbReference type="PATRIC" id="fig|1440762.4.peg.3338"/>
<sequence length="182" mass="20538">MSRRFGRNQKRRLREQVAHAEAEARRADLVLTGAIRDRDRLRRDADRYYAQLKLVARSLGPMYVGLPTAHIGEAIAAVIERTEAESVTVSNAGRHVDCAVMRVTGVSDRLRDDIHFHVKSRGVHAAYGMSWSALLNAPVDVVAEQIARELAHGVVREIRGPGVHREFHAARRHRRDASWLEI</sequence>
<evidence type="ECO:0000313" key="2">
    <source>
        <dbReference type="EMBL" id="KLD65456.1"/>
    </source>
</evidence>